<keyword evidence="1" id="KW-0472">Membrane</keyword>
<gene>
    <name evidence="2" type="ORF">MNB_SUP05-SYMBIONT-5-1416</name>
</gene>
<name>A0A1W1E4F5_9ZZZZ</name>
<keyword evidence="2" id="KW-0560">Oxidoreductase</keyword>
<dbReference type="EMBL" id="FPHZ01000180">
    <property type="protein sequence ID" value="SFV88809.1"/>
    <property type="molecule type" value="Genomic_DNA"/>
</dbReference>
<sequence>MQSDIMHALVWARVPGDIVFSVGVFAFVGFVFKAFLAKK</sequence>
<dbReference type="AlphaFoldDB" id="A0A1W1E4F5"/>
<evidence type="ECO:0000313" key="2">
    <source>
        <dbReference type="EMBL" id="SFV88809.1"/>
    </source>
</evidence>
<feature type="transmembrane region" description="Helical" evidence="1">
    <location>
        <begin position="18"/>
        <end position="36"/>
    </location>
</feature>
<dbReference type="GO" id="GO:0016966">
    <property type="term" value="F:nitric oxide reductase activity"/>
    <property type="evidence" value="ECO:0007669"/>
    <property type="project" value="UniProtKB-EC"/>
</dbReference>
<accession>A0A1W1E4F5</accession>
<organism evidence="2">
    <name type="scientific">hydrothermal vent metagenome</name>
    <dbReference type="NCBI Taxonomy" id="652676"/>
    <lineage>
        <taxon>unclassified sequences</taxon>
        <taxon>metagenomes</taxon>
        <taxon>ecological metagenomes</taxon>
    </lineage>
</organism>
<proteinExistence type="predicted"/>
<reference evidence="2" key="1">
    <citation type="submission" date="2016-10" db="EMBL/GenBank/DDBJ databases">
        <authorList>
            <person name="de Groot N.N."/>
        </authorList>
    </citation>
    <scope>NUCLEOTIDE SEQUENCE</scope>
</reference>
<protein>
    <submittedName>
        <fullName evidence="2">Nitric-oxide reductase, quinol-dependent</fullName>
        <ecNumber evidence="2">1.7.2.5</ecNumber>
    </submittedName>
</protein>
<keyword evidence="1" id="KW-1133">Transmembrane helix</keyword>
<keyword evidence="1" id="KW-0812">Transmembrane</keyword>
<evidence type="ECO:0000256" key="1">
    <source>
        <dbReference type="SAM" id="Phobius"/>
    </source>
</evidence>
<dbReference type="EC" id="1.7.2.5" evidence="2"/>